<dbReference type="RefSeq" id="WP_133772758.1">
    <property type="nucleotide sequence ID" value="NZ_SNZR01000014.1"/>
</dbReference>
<reference evidence="8 9" key="1">
    <citation type="submission" date="2019-03" db="EMBL/GenBank/DDBJ databases">
        <title>Genomic Encyclopedia of Type Strains, Phase IV (KMG-IV): sequencing the most valuable type-strain genomes for metagenomic binning, comparative biology and taxonomic classification.</title>
        <authorList>
            <person name="Goeker M."/>
        </authorList>
    </citation>
    <scope>NUCLEOTIDE SEQUENCE [LARGE SCALE GENOMIC DNA]</scope>
    <source>
        <strain evidence="8 9">DSM 25903</strain>
    </source>
</reference>
<organism evidence="8 9">
    <name type="scientific">Enterovirga rhinocerotis</name>
    <dbReference type="NCBI Taxonomy" id="1339210"/>
    <lineage>
        <taxon>Bacteria</taxon>
        <taxon>Pseudomonadati</taxon>
        <taxon>Pseudomonadota</taxon>
        <taxon>Alphaproteobacteria</taxon>
        <taxon>Hyphomicrobiales</taxon>
        <taxon>Methylobacteriaceae</taxon>
        <taxon>Enterovirga</taxon>
    </lineage>
</organism>
<dbReference type="Gene3D" id="1.10.10.1590">
    <property type="entry name" value="NADH-quinone oxidoreductase subunit E"/>
    <property type="match status" value="1"/>
</dbReference>
<dbReference type="PANTHER" id="PTHR43342:SF1">
    <property type="entry name" value="BIFURCATING [FEFE] HYDROGENASE GAMMA SUBUNIT"/>
    <property type="match status" value="1"/>
</dbReference>
<evidence type="ECO:0000256" key="5">
    <source>
        <dbReference type="ARBA" id="ARBA00023014"/>
    </source>
</evidence>
<sequence length="156" mass="16884">MDHEPWDSGRARDLIEAHAHREGAALPILHALTDAFGCVPAEAIPMVASALNWSRAEVHGVATFYPDFRREQPGRHVVRLCRSEACQAVGAVALADHARRRLGIGWHETTSDGEVTLEPVFCLGLCARGPSAMIDGEPACDLTPDTLDARLAELRA</sequence>
<keyword evidence="9" id="KW-1185">Reference proteome</keyword>
<dbReference type="InterPro" id="IPR041921">
    <property type="entry name" value="NuoE_N"/>
</dbReference>
<keyword evidence="2 7" id="KW-0001">2Fe-2S</keyword>
<name>A0A4R7BX08_9HYPH</name>
<dbReference type="EMBL" id="SNZR01000014">
    <property type="protein sequence ID" value="TDR89215.1"/>
    <property type="molecule type" value="Genomic_DNA"/>
</dbReference>
<keyword evidence="3 7" id="KW-0479">Metal-binding</keyword>
<dbReference type="PIRSF" id="PIRSF000216">
    <property type="entry name" value="NADH_DH_24kDa"/>
    <property type="match status" value="1"/>
</dbReference>
<dbReference type="GO" id="GO:0016491">
    <property type="term" value="F:oxidoreductase activity"/>
    <property type="evidence" value="ECO:0007669"/>
    <property type="project" value="InterPro"/>
</dbReference>
<dbReference type="PANTHER" id="PTHR43342">
    <property type="entry name" value="NADH-QUINONE OXIDOREDUCTASE, E SUBUNIT"/>
    <property type="match status" value="1"/>
</dbReference>
<dbReference type="Gene3D" id="3.40.30.10">
    <property type="entry name" value="Glutaredoxin"/>
    <property type="match status" value="1"/>
</dbReference>
<comment type="cofactor">
    <cofactor evidence="7">
        <name>[2Fe-2S] cluster</name>
        <dbReference type="ChEBI" id="CHEBI:190135"/>
    </cofactor>
    <text evidence="7">Binds 1 [2Fe-2S] cluster.</text>
</comment>
<dbReference type="InterPro" id="IPR002023">
    <property type="entry name" value="NuoE-like"/>
</dbReference>
<accession>A0A4R7BX08</accession>
<evidence type="ECO:0000313" key="8">
    <source>
        <dbReference type="EMBL" id="TDR89215.1"/>
    </source>
</evidence>
<comment type="cofactor">
    <cofactor evidence="6">
        <name>[2Fe-2S] cluster</name>
        <dbReference type="ChEBI" id="CHEBI:190135"/>
    </cofactor>
</comment>
<keyword evidence="5 7" id="KW-0411">Iron-sulfur</keyword>
<dbReference type="PROSITE" id="PS01099">
    <property type="entry name" value="COMPLEX1_24K"/>
    <property type="match status" value="1"/>
</dbReference>
<feature type="binding site" evidence="7">
    <location>
        <position position="86"/>
    </location>
    <ligand>
        <name>[2Fe-2S] cluster</name>
        <dbReference type="ChEBI" id="CHEBI:190135"/>
    </ligand>
</feature>
<dbReference type="AlphaFoldDB" id="A0A4R7BX08"/>
<feature type="binding site" evidence="7">
    <location>
        <position position="122"/>
    </location>
    <ligand>
        <name>[2Fe-2S] cluster</name>
        <dbReference type="ChEBI" id="CHEBI:190135"/>
    </ligand>
</feature>
<evidence type="ECO:0000256" key="4">
    <source>
        <dbReference type="ARBA" id="ARBA00023004"/>
    </source>
</evidence>
<evidence type="ECO:0000256" key="7">
    <source>
        <dbReference type="PIRSR" id="PIRSR000216-1"/>
    </source>
</evidence>
<dbReference type="GO" id="GO:0046872">
    <property type="term" value="F:metal ion binding"/>
    <property type="evidence" value="ECO:0007669"/>
    <property type="project" value="UniProtKB-KW"/>
</dbReference>
<dbReference type="Pfam" id="PF01257">
    <property type="entry name" value="2Fe-2S_thioredx"/>
    <property type="match status" value="1"/>
</dbReference>
<dbReference type="GO" id="GO:0051537">
    <property type="term" value="F:2 iron, 2 sulfur cluster binding"/>
    <property type="evidence" value="ECO:0007669"/>
    <property type="project" value="UniProtKB-KW"/>
</dbReference>
<feature type="binding site" evidence="7">
    <location>
        <position position="81"/>
    </location>
    <ligand>
        <name>[2Fe-2S] cluster</name>
        <dbReference type="ChEBI" id="CHEBI:190135"/>
    </ligand>
</feature>
<dbReference type="CDD" id="cd03081">
    <property type="entry name" value="TRX_Fd_NuoE_FDH_gamma"/>
    <property type="match status" value="1"/>
</dbReference>
<evidence type="ECO:0000256" key="1">
    <source>
        <dbReference type="ARBA" id="ARBA00010643"/>
    </source>
</evidence>
<protein>
    <submittedName>
        <fullName evidence="8">Formate dehydrogenase gamma subunit</fullName>
    </submittedName>
</protein>
<comment type="similarity">
    <text evidence="1">Belongs to the complex I 24 kDa subunit family.</text>
</comment>
<gene>
    <name evidence="8" type="ORF">EV668_3704</name>
</gene>
<dbReference type="InterPro" id="IPR036249">
    <property type="entry name" value="Thioredoxin-like_sf"/>
</dbReference>
<dbReference type="OrthoDB" id="9807941at2"/>
<evidence type="ECO:0000313" key="9">
    <source>
        <dbReference type="Proteomes" id="UP000295122"/>
    </source>
</evidence>
<evidence type="ECO:0000256" key="6">
    <source>
        <dbReference type="ARBA" id="ARBA00034078"/>
    </source>
</evidence>
<dbReference type="InterPro" id="IPR028431">
    <property type="entry name" value="NADP_DH_HndA-like"/>
</dbReference>
<dbReference type="Proteomes" id="UP000295122">
    <property type="component" value="Unassembled WGS sequence"/>
</dbReference>
<comment type="caution">
    <text evidence="8">The sequence shown here is derived from an EMBL/GenBank/DDBJ whole genome shotgun (WGS) entry which is preliminary data.</text>
</comment>
<evidence type="ECO:0000256" key="2">
    <source>
        <dbReference type="ARBA" id="ARBA00022714"/>
    </source>
</evidence>
<proteinExistence type="inferred from homology"/>
<feature type="binding site" evidence="7">
    <location>
        <position position="126"/>
    </location>
    <ligand>
        <name>[2Fe-2S] cluster</name>
        <dbReference type="ChEBI" id="CHEBI:190135"/>
    </ligand>
</feature>
<dbReference type="SUPFAM" id="SSF52833">
    <property type="entry name" value="Thioredoxin-like"/>
    <property type="match status" value="1"/>
</dbReference>
<keyword evidence="4 7" id="KW-0408">Iron</keyword>
<evidence type="ECO:0000256" key="3">
    <source>
        <dbReference type="ARBA" id="ARBA00022723"/>
    </source>
</evidence>
<dbReference type="NCBIfam" id="NF004638">
    <property type="entry name" value="PRK05988.1"/>
    <property type="match status" value="1"/>
</dbReference>